<gene>
    <name evidence="1" type="ORF">K7432_004137</name>
</gene>
<dbReference type="Proteomes" id="UP001479436">
    <property type="component" value="Unassembled WGS sequence"/>
</dbReference>
<organism evidence="1 2">
    <name type="scientific">Basidiobolus ranarum</name>
    <dbReference type="NCBI Taxonomy" id="34480"/>
    <lineage>
        <taxon>Eukaryota</taxon>
        <taxon>Fungi</taxon>
        <taxon>Fungi incertae sedis</taxon>
        <taxon>Zoopagomycota</taxon>
        <taxon>Entomophthoromycotina</taxon>
        <taxon>Basidiobolomycetes</taxon>
        <taxon>Basidiobolales</taxon>
        <taxon>Basidiobolaceae</taxon>
        <taxon>Basidiobolus</taxon>
    </lineage>
</organism>
<comment type="caution">
    <text evidence="1">The sequence shown here is derived from an EMBL/GenBank/DDBJ whole genome shotgun (WGS) entry which is preliminary data.</text>
</comment>
<keyword evidence="2" id="KW-1185">Reference proteome</keyword>
<evidence type="ECO:0000313" key="1">
    <source>
        <dbReference type="EMBL" id="KAK9766652.1"/>
    </source>
</evidence>
<name>A0ABR2WYS3_9FUNG</name>
<reference evidence="1 2" key="1">
    <citation type="submission" date="2023-04" db="EMBL/GenBank/DDBJ databases">
        <title>Genome of Basidiobolus ranarum AG-B5.</title>
        <authorList>
            <person name="Stajich J.E."/>
            <person name="Carter-House D."/>
            <person name="Gryganskyi A."/>
        </authorList>
    </citation>
    <scope>NUCLEOTIDE SEQUENCE [LARGE SCALE GENOMIC DNA]</scope>
    <source>
        <strain evidence="1 2">AG-B5</strain>
    </source>
</reference>
<proteinExistence type="predicted"/>
<accession>A0ABR2WYS3</accession>
<evidence type="ECO:0000313" key="2">
    <source>
        <dbReference type="Proteomes" id="UP001479436"/>
    </source>
</evidence>
<sequence length="260" mass="28856">MLKLTSFSKVPLLLCPPAPKASSISTPNDDSTLIDFVTSTEDCCVPILVFSQPTSVPSTNSSCTFVSVDQQEDIVPMQLDLYSKAQSVINVYQLNDNRMLLIVANYGTSSTEIYLETVSRLNTTLLKHTPALVLNGLYNLTAIDQTKYLLALYNVEHAELHTVSLLQCSRNTRLMECKLDMAPIFQYHPSTIWRILFHLGTYDLCFVESESTVLTYNLRTGKLSGRGRSSKRNSFGSINTSLASLDTSPSISDVESFRST</sequence>
<dbReference type="EMBL" id="JASJQH010000137">
    <property type="protein sequence ID" value="KAK9766652.1"/>
    <property type="molecule type" value="Genomic_DNA"/>
</dbReference>
<protein>
    <submittedName>
        <fullName evidence="1">Uncharacterized protein</fullName>
    </submittedName>
</protein>